<evidence type="ECO:0000256" key="1">
    <source>
        <dbReference type="SAM" id="MobiDB-lite"/>
    </source>
</evidence>
<feature type="region of interest" description="Disordered" evidence="1">
    <location>
        <begin position="510"/>
        <end position="542"/>
    </location>
</feature>
<organism evidence="2 3">
    <name type="scientific">Lachnellula hyalina</name>
    <dbReference type="NCBI Taxonomy" id="1316788"/>
    <lineage>
        <taxon>Eukaryota</taxon>
        <taxon>Fungi</taxon>
        <taxon>Dikarya</taxon>
        <taxon>Ascomycota</taxon>
        <taxon>Pezizomycotina</taxon>
        <taxon>Leotiomycetes</taxon>
        <taxon>Helotiales</taxon>
        <taxon>Lachnaceae</taxon>
        <taxon>Lachnellula</taxon>
    </lineage>
</organism>
<feature type="region of interest" description="Disordered" evidence="1">
    <location>
        <begin position="596"/>
        <end position="714"/>
    </location>
</feature>
<dbReference type="GeneID" id="41986677"/>
<feature type="region of interest" description="Disordered" evidence="1">
    <location>
        <begin position="1"/>
        <end position="56"/>
    </location>
</feature>
<dbReference type="PANTHER" id="PTHR10378">
    <property type="entry name" value="LIM DOMAIN-BINDING PROTEIN"/>
    <property type="match status" value="1"/>
</dbReference>
<accession>A0A8H8TYQ2</accession>
<dbReference type="AlphaFoldDB" id="A0A8H8TYQ2"/>
<feature type="compositionally biased region" description="Low complexity" evidence="1">
    <location>
        <begin position="216"/>
        <end position="315"/>
    </location>
</feature>
<keyword evidence="3" id="KW-1185">Reference proteome</keyword>
<dbReference type="InterPro" id="IPR029005">
    <property type="entry name" value="LIM-bd/SEUSS"/>
</dbReference>
<dbReference type="OrthoDB" id="774557at2759"/>
<reference evidence="2 3" key="1">
    <citation type="submission" date="2018-05" db="EMBL/GenBank/DDBJ databases">
        <title>Genome sequencing and assembly of the regulated plant pathogen Lachnellula willkommii and related sister species for the development of diagnostic species identification markers.</title>
        <authorList>
            <person name="Giroux E."/>
            <person name="Bilodeau G."/>
        </authorList>
    </citation>
    <scope>NUCLEOTIDE SEQUENCE [LARGE SCALE GENOMIC DNA]</scope>
    <source>
        <strain evidence="2 3">CBS 185.66</strain>
    </source>
</reference>
<dbReference type="EMBL" id="QGMH01000105">
    <property type="protein sequence ID" value="TVY25132.1"/>
    <property type="molecule type" value="Genomic_DNA"/>
</dbReference>
<feature type="region of interest" description="Disordered" evidence="1">
    <location>
        <begin position="216"/>
        <end position="318"/>
    </location>
</feature>
<dbReference type="Proteomes" id="UP000431533">
    <property type="component" value="Unassembled WGS sequence"/>
</dbReference>
<sequence length="714" mass="78336">MMTSLGGQAYSHPGGIPHPGAQGHPMQAGMSVPHSQGQGQPGMPQHMQMGVSGPGGPQVSQAGVMMGGGMPPGAGGPSQHALQHLNPQQQLMQQQQQQQQQQQAAMFGNPQFQLQQQQQQHIMQQQRARQAMIQQSYSGGGMPMNMQNGMGQMTPAQFQAMRSGPMARPVNLPQHLQQQQQQAQLGLEQQQAAQAQQQHQQQQHILAQQMAIQNAQQHGGNNNPGQQNQMTQQQMHNMQQAQIAAAQQQQQQQQGQAASASQPSQPIQAQSQPQTQQAQPNAQGQPQQGQPQPQPQGMNPQQQAAAAAMMQQRQQQGEKLRGQCLMRLMQFADHLSSFGASSKPLQSYMTNGTQKMAAQGNKQRDDLFYWSGFVDRFFSPKGVLRHSLWFTDDGANKQYEITYPALARYFFTHFESGVKTMQLIMEKGTEKDLPHSGHYIESQKSSFVYWFDTGAQLIANGTLRAHFDAEQKIELLEFVTNSHEEYLPRSRLIEAARPVHDWAKEWHKVNAPPEGKQSPEMNKKKAKAMKSPPAPPPDIDLPQSKVIARSGIPPAVFRFLELAEVIVQMNPLFNYSHQHPQLAPYPALEQYMTTVSINGNNPGVQGQNPSGPRTPGMSNFPMGASPAAAHLQLPGSPHVGGSPAQAPGMQLQHSQHGTSSSGPSANTSPNVTNKRRRPSAVKAEEENQVNGTQAKPGVKPSPRITKRQKPNNTS</sequence>
<gene>
    <name evidence="2" type="primary">ptaB</name>
    <name evidence="2" type="ORF">LHYA1_G006479</name>
</gene>
<dbReference type="Pfam" id="PF01803">
    <property type="entry name" value="LIM_bind"/>
    <property type="match status" value="1"/>
</dbReference>
<evidence type="ECO:0000313" key="3">
    <source>
        <dbReference type="Proteomes" id="UP000431533"/>
    </source>
</evidence>
<feature type="compositionally biased region" description="Polar residues" evidence="1">
    <location>
        <begin position="651"/>
        <end position="672"/>
    </location>
</feature>
<dbReference type="RefSeq" id="XP_031003920.1">
    <property type="nucleotide sequence ID" value="XM_031151417.1"/>
</dbReference>
<feature type="compositionally biased region" description="Basic residues" evidence="1">
    <location>
        <begin position="704"/>
        <end position="714"/>
    </location>
</feature>
<protein>
    <submittedName>
        <fullName evidence="2">Transcriptional activator</fullName>
    </submittedName>
</protein>
<evidence type="ECO:0000313" key="2">
    <source>
        <dbReference type="EMBL" id="TVY25132.1"/>
    </source>
</evidence>
<feature type="compositionally biased region" description="Low complexity" evidence="1">
    <location>
        <begin position="33"/>
        <end position="50"/>
    </location>
</feature>
<name>A0A8H8TYQ2_9HELO</name>
<feature type="compositionally biased region" description="Low complexity" evidence="1">
    <location>
        <begin position="598"/>
        <end position="611"/>
    </location>
</feature>
<comment type="caution">
    <text evidence="2">The sequence shown here is derived from an EMBL/GenBank/DDBJ whole genome shotgun (WGS) entry which is preliminary data.</text>
</comment>
<proteinExistence type="predicted"/>